<dbReference type="GO" id="GO:0042910">
    <property type="term" value="F:xenobiotic transmembrane transporter activity"/>
    <property type="evidence" value="ECO:0007669"/>
    <property type="project" value="InterPro"/>
</dbReference>
<organism evidence="7 8">
    <name type="scientific">Georhizobium profundi</name>
    <dbReference type="NCBI Taxonomy" id="2341112"/>
    <lineage>
        <taxon>Bacteria</taxon>
        <taxon>Pseudomonadati</taxon>
        <taxon>Pseudomonadota</taxon>
        <taxon>Alphaproteobacteria</taxon>
        <taxon>Hyphomicrobiales</taxon>
        <taxon>Rhizobiaceae</taxon>
        <taxon>Georhizobium</taxon>
    </lineage>
</organism>
<feature type="transmembrane region" description="Helical" evidence="6">
    <location>
        <begin position="213"/>
        <end position="237"/>
    </location>
</feature>
<evidence type="ECO:0000313" key="7">
    <source>
        <dbReference type="EMBL" id="AZN73603.1"/>
    </source>
</evidence>
<feature type="transmembrane region" description="Helical" evidence="6">
    <location>
        <begin position="249"/>
        <end position="271"/>
    </location>
</feature>
<name>A0A3S9B9H8_9HYPH</name>
<comment type="subcellular location">
    <subcellularLocation>
        <location evidence="1">Membrane</location>
        <topology evidence="1">Multi-pass membrane protein</topology>
    </subcellularLocation>
</comment>
<evidence type="ECO:0000256" key="2">
    <source>
        <dbReference type="ARBA" id="ARBA00010199"/>
    </source>
</evidence>
<gene>
    <name evidence="7" type="ORF">D5400_05520</name>
</gene>
<keyword evidence="4 6" id="KW-1133">Transmembrane helix</keyword>
<keyword evidence="3 6" id="KW-0812">Transmembrane</keyword>
<comment type="similarity">
    <text evidence="2">Belongs to the multi antimicrobial extrusion (MATE) (TC 2.A.66.1) family.</text>
</comment>
<evidence type="ECO:0000313" key="8">
    <source>
        <dbReference type="Proteomes" id="UP000268192"/>
    </source>
</evidence>
<evidence type="ECO:0000256" key="6">
    <source>
        <dbReference type="SAM" id="Phobius"/>
    </source>
</evidence>
<dbReference type="Proteomes" id="UP000268192">
    <property type="component" value="Chromosome"/>
</dbReference>
<evidence type="ECO:0000256" key="1">
    <source>
        <dbReference type="ARBA" id="ARBA00004141"/>
    </source>
</evidence>
<dbReference type="GO" id="GO:0015297">
    <property type="term" value="F:antiporter activity"/>
    <property type="evidence" value="ECO:0007669"/>
    <property type="project" value="InterPro"/>
</dbReference>
<evidence type="ECO:0000256" key="3">
    <source>
        <dbReference type="ARBA" id="ARBA00022692"/>
    </source>
</evidence>
<feature type="transmembrane region" description="Helical" evidence="6">
    <location>
        <begin position="334"/>
        <end position="356"/>
    </location>
</feature>
<dbReference type="Pfam" id="PF01554">
    <property type="entry name" value="MatE"/>
    <property type="match status" value="2"/>
</dbReference>
<dbReference type="OrthoDB" id="9789527at2"/>
<feature type="transmembrane region" description="Helical" evidence="6">
    <location>
        <begin position="26"/>
        <end position="50"/>
    </location>
</feature>
<dbReference type="PANTHER" id="PTHR42893">
    <property type="entry name" value="PROTEIN DETOXIFICATION 44, CHLOROPLASTIC-RELATED"/>
    <property type="match status" value="1"/>
</dbReference>
<feature type="transmembrane region" description="Helical" evidence="6">
    <location>
        <begin position="71"/>
        <end position="93"/>
    </location>
</feature>
<dbReference type="CDD" id="cd13136">
    <property type="entry name" value="MATE_DinF_like"/>
    <property type="match status" value="1"/>
</dbReference>
<reference evidence="7 8" key="1">
    <citation type="submission" date="2018-09" db="EMBL/GenBank/DDBJ databases">
        <title>Marinorhizobium profundi gen. nov., sp. nov., isolated from a deep-sea sediment sample from the New Britain Trench and proposal of Marinorhizobiaceae fam. nov. in the order Rhizobiales of the class Alphaproteobacteria.</title>
        <authorList>
            <person name="Cao J."/>
        </authorList>
    </citation>
    <scope>NUCLEOTIDE SEQUENCE [LARGE SCALE GENOMIC DNA]</scope>
    <source>
        <strain evidence="7 8">WS11</strain>
    </source>
</reference>
<dbReference type="InterPro" id="IPR002528">
    <property type="entry name" value="MATE_fam"/>
</dbReference>
<keyword evidence="5 6" id="KW-0472">Membrane</keyword>
<keyword evidence="8" id="KW-1185">Reference proteome</keyword>
<sequence>MTLAFMTTPLIGLTDTAIVGQSGEAAPLGGLAIGAIIFDFVFVSCNFLRAATTGLVAQSAGRGDVGEEQTIFWRALILALGIGIIFVLLAQWITGAGLAFMEPSADVRAAAETYTAIRFLSAPAALANYTILGFVLGRGEARLGLGLQVVINGANIALSLYLGVVLGWGIAGVAWGTVAAECIGAVCGFAIIVGRFSRQSRQGWLSLFDRKALVALMALNRDIMIRSLSLLTAFALFTRTGAQFGPVTLAANAVLLNFFMIAGFYLDGLATASEQIVGRSIGALHRPAFDKAIRLTVMWGFALSGIAAAFFLLAGPALIDIVTTAPEVREAARIYLPWAALTGLAGVLAFQMDGVFIGATWSRDMRNMMVLSLIAFVAMVWFVVPMAGNHGLWAAFNLFLGLRGISLYLLIPRRALATFRQ</sequence>
<dbReference type="NCBIfam" id="TIGR00797">
    <property type="entry name" value="matE"/>
    <property type="match status" value="1"/>
</dbReference>
<dbReference type="KEGG" id="abaw:D5400_05520"/>
<feature type="transmembrane region" description="Helical" evidence="6">
    <location>
        <begin position="368"/>
        <end position="387"/>
    </location>
</feature>
<dbReference type="PANTHER" id="PTHR42893:SF46">
    <property type="entry name" value="PROTEIN DETOXIFICATION 44, CHLOROPLASTIC"/>
    <property type="match status" value="1"/>
</dbReference>
<feature type="transmembrane region" description="Helical" evidence="6">
    <location>
        <begin position="393"/>
        <end position="411"/>
    </location>
</feature>
<feature type="transmembrane region" description="Helical" evidence="6">
    <location>
        <begin position="292"/>
        <end position="314"/>
    </location>
</feature>
<dbReference type="AlphaFoldDB" id="A0A3S9B9H8"/>
<evidence type="ECO:0000256" key="5">
    <source>
        <dbReference type="ARBA" id="ARBA00023136"/>
    </source>
</evidence>
<accession>A0A3S9B9H8</accession>
<dbReference type="InterPro" id="IPR044644">
    <property type="entry name" value="DinF-like"/>
</dbReference>
<dbReference type="GO" id="GO:0005886">
    <property type="term" value="C:plasma membrane"/>
    <property type="evidence" value="ECO:0007669"/>
    <property type="project" value="TreeGrafter"/>
</dbReference>
<feature type="transmembrane region" description="Helical" evidence="6">
    <location>
        <begin position="149"/>
        <end position="168"/>
    </location>
</feature>
<feature type="transmembrane region" description="Helical" evidence="6">
    <location>
        <begin position="174"/>
        <end position="193"/>
    </location>
</feature>
<dbReference type="EMBL" id="CP032509">
    <property type="protein sequence ID" value="AZN73603.1"/>
    <property type="molecule type" value="Genomic_DNA"/>
</dbReference>
<protein>
    <submittedName>
        <fullName evidence="7">MATE family efflux transporter</fullName>
    </submittedName>
</protein>
<evidence type="ECO:0000256" key="4">
    <source>
        <dbReference type="ARBA" id="ARBA00022989"/>
    </source>
</evidence>
<feature type="transmembrane region" description="Helical" evidence="6">
    <location>
        <begin position="113"/>
        <end position="137"/>
    </location>
</feature>
<proteinExistence type="inferred from homology"/>